<accession>A0ABX8NRR2</accession>
<reference evidence="2 3" key="1">
    <citation type="journal article" date="2021" name="Microorganisms">
        <title>The Ever-Expanding Pseudomonas Genus: Description of 43 New Species and Partition of the Pseudomonas putida Group.</title>
        <authorList>
            <person name="Girard L."/>
            <person name="Lood C."/>
            <person name="Hofte M."/>
            <person name="Vandamme P."/>
            <person name="Rokni-Zadeh H."/>
            <person name="van Noort V."/>
            <person name="Lavigne R."/>
            <person name="De Mot R."/>
        </authorList>
    </citation>
    <scope>NUCLEOTIDE SEQUENCE [LARGE SCALE GENOMIC DNA]</scope>
    <source>
        <strain evidence="2 3">COW77</strain>
    </source>
</reference>
<dbReference type="PANTHER" id="PTHR34219:SF6">
    <property type="entry name" value="BLR3280 PROTEIN"/>
    <property type="match status" value="1"/>
</dbReference>
<dbReference type="Proteomes" id="UP000824010">
    <property type="component" value="Chromosome"/>
</dbReference>
<keyword evidence="3" id="KW-1185">Reference proteome</keyword>
<gene>
    <name evidence="2" type="ORF">KSS90_11230</name>
</gene>
<keyword evidence="1" id="KW-0472">Membrane</keyword>
<keyword evidence="1" id="KW-0812">Transmembrane</keyword>
<evidence type="ECO:0000313" key="2">
    <source>
        <dbReference type="EMBL" id="QXH58743.1"/>
    </source>
</evidence>
<evidence type="ECO:0000256" key="1">
    <source>
        <dbReference type="SAM" id="Phobius"/>
    </source>
</evidence>
<proteinExistence type="predicted"/>
<feature type="transmembrane region" description="Helical" evidence="1">
    <location>
        <begin position="458"/>
        <end position="478"/>
    </location>
</feature>
<name>A0ABX8NRR2_9PSED</name>
<feature type="transmembrane region" description="Helical" evidence="1">
    <location>
        <begin position="206"/>
        <end position="227"/>
    </location>
</feature>
<protein>
    <submittedName>
        <fullName evidence="2">PepSY domain-containing protein</fullName>
    </submittedName>
</protein>
<dbReference type="InterPro" id="IPR005625">
    <property type="entry name" value="PepSY-ass_TM"/>
</dbReference>
<evidence type="ECO:0000313" key="3">
    <source>
        <dbReference type="Proteomes" id="UP000824010"/>
    </source>
</evidence>
<feature type="transmembrane region" description="Helical" evidence="1">
    <location>
        <begin position="248"/>
        <end position="267"/>
    </location>
</feature>
<feature type="transmembrane region" description="Helical" evidence="1">
    <location>
        <begin position="12"/>
        <end position="37"/>
    </location>
</feature>
<organism evidence="2 3">
    <name type="scientific">Pseudomonas maumuensis</name>
    <dbReference type="NCBI Taxonomy" id="2842354"/>
    <lineage>
        <taxon>Bacteria</taxon>
        <taxon>Pseudomonadati</taxon>
        <taxon>Pseudomonadota</taxon>
        <taxon>Gammaproteobacteria</taxon>
        <taxon>Pseudomonadales</taxon>
        <taxon>Pseudomonadaceae</taxon>
        <taxon>Pseudomonas</taxon>
    </lineage>
</organism>
<dbReference type="PANTHER" id="PTHR34219">
    <property type="entry name" value="IRON-REGULATED INNER MEMBRANE PROTEIN-RELATED"/>
    <property type="match status" value="1"/>
</dbReference>
<dbReference type="Pfam" id="PF03929">
    <property type="entry name" value="PepSY_TM"/>
    <property type="match status" value="1"/>
</dbReference>
<keyword evidence="1" id="KW-1133">Transmembrane helix</keyword>
<dbReference type="EMBL" id="CP077077">
    <property type="protein sequence ID" value="QXH58743.1"/>
    <property type="molecule type" value="Genomic_DNA"/>
</dbReference>
<sequence length="490" mass="54556">MGLKRQLYLWHRWLGIVACLFMALWFVSGVVMLYVGYPKLTTAERLAHLPALPAGCCAELPAQWAEQPLKALRLTSLGGQPYYLLELADGRRVTLDAASGKPLAHADATWALANARQFAGQAPLAYQGTLDEDMWTHSRALDSDRPLHRVQVDDAAGTWLYLSGRTGEVVRDASARERAWNWIGAWLHWLYPLRGGLGFDNGWRTLVIGLSLLGTLMALMGIAVGILRLRLRKRYRSGSCSPYPGGWLRWHHIGGLLFGTVLVLWVFSGLMSMRPWGVTDSRSQIALQQTPLRAADLQLPIATALARLHDETRFDAVELQWQRLAGVTYAVARSADGDSRILEAHAPPARTFSRERLLAAAQAMAPGVTVEDDWQSAYDFHYFAREPQSMYGSQARPLPVLRLRFADAAGTWAYLDPASGTLVASHDRAQRAGRWLFNLLHSWDWQPLLARPLLREGLIIGLSAGGLVIALSGVVLGGRRLRRVWRQRLP</sequence>